<dbReference type="InterPro" id="IPR009061">
    <property type="entry name" value="DNA-bd_dom_put_sf"/>
</dbReference>
<dbReference type="Pfam" id="PF12728">
    <property type="entry name" value="HTH_17"/>
    <property type="match status" value="1"/>
</dbReference>
<evidence type="ECO:0000313" key="4">
    <source>
        <dbReference type="Proteomes" id="UP000664466"/>
    </source>
</evidence>
<name>A0A8B0SKF9_9GAMM</name>
<dbReference type="Gene3D" id="1.10.238.160">
    <property type="match status" value="1"/>
</dbReference>
<dbReference type="AlphaFoldDB" id="A0A8B0SKF9"/>
<evidence type="ECO:0000313" key="3">
    <source>
        <dbReference type="EMBL" id="QTX11581.1"/>
    </source>
</evidence>
<reference evidence="2 4" key="1">
    <citation type="submission" date="2021-03" db="EMBL/GenBank/DDBJ databases">
        <title>Draft genome and methylome analysis of Thiotrix fructosivoruns ATCC 49748.</title>
        <authorList>
            <person name="Fomenkov A."/>
            <person name="Grabovich M.Y."/>
            <person name="Roberts R.J."/>
        </authorList>
    </citation>
    <scope>NUCLEOTIDE SEQUENCE [LARGE SCALE GENOMIC DNA]</scope>
    <source>
        <strain evidence="2 4">ATCC 49748</strain>
    </source>
</reference>
<sequence length="55" mass="6288">MLTMHQLRAMLNLSKTTIYELIKTSGFPAPHKFGKASRWAETEVEGWIKARRNAA</sequence>
<accession>A0A8B0SKF9</accession>
<evidence type="ECO:0000313" key="2">
    <source>
        <dbReference type="EMBL" id="MBO0612970.1"/>
    </source>
</evidence>
<dbReference type="RefSeq" id="WP_207250709.1">
    <property type="nucleotide sequence ID" value="NZ_JAFMPM010000006.1"/>
</dbReference>
<gene>
    <name evidence="3" type="ORF">J1836_004300</name>
    <name evidence="2" type="ORF">J1836_08525</name>
</gene>
<keyword evidence="4" id="KW-1185">Reference proteome</keyword>
<proteinExistence type="predicted"/>
<dbReference type="SUPFAM" id="SSF46955">
    <property type="entry name" value="Putative DNA-binding domain"/>
    <property type="match status" value="1"/>
</dbReference>
<dbReference type="InterPro" id="IPR041657">
    <property type="entry name" value="HTH_17"/>
</dbReference>
<dbReference type="EMBL" id="JAFMPM010000006">
    <property type="protein sequence ID" value="MBO0612970.1"/>
    <property type="molecule type" value="Genomic_DNA"/>
</dbReference>
<dbReference type="Proteomes" id="UP000664466">
    <property type="component" value="Unassembled WGS sequence"/>
</dbReference>
<evidence type="ECO:0000259" key="1">
    <source>
        <dbReference type="Pfam" id="PF12728"/>
    </source>
</evidence>
<reference evidence="3" key="2">
    <citation type="submission" date="2021-04" db="EMBL/GenBank/DDBJ databases">
        <title>Complete Genome and methylome analysis of Thiothrix fructosivorans ATCC 49748.</title>
        <authorList>
            <person name="Fomenkov A."/>
            <person name="Sun L."/>
            <person name="Vincze T."/>
            <person name="Grabovich M.Y."/>
            <person name="Roberts R.J."/>
        </authorList>
    </citation>
    <scope>NUCLEOTIDE SEQUENCE</scope>
    <source>
        <strain evidence="3">ATCC 49748</strain>
    </source>
</reference>
<protein>
    <submittedName>
        <fullName evidence="3">Helix-turn-helix domain-containing protein</fullName>
    </submittedName>
</protein>
<feature type="domain" description="Helix-turn-helix" evidence="1">
    <location>
        <begin position="1"/>
        <end position="52"/>
    </location>
</feature>
<organism evidence="3">
    <name type="scientific">Thiothrix fructosivorans</name>
    <dbReference type="NCBI Taxonomy" id="111770"/>
    <lineage>
        <taxon>Bacteria</taxon>
        <taxon>Pseudomonadati</taxon>
        <taxon>Pseudomonadota</taxon>
        <taxon>Gammaproteobacteria</taxon>
        <taxon>Thiotrichales</taxon>
        <taxon>Thiotrichaceae</taxon>
        <taxon>Thiothrix</taxon>
    </lineage>
</organism>
<dbReference type="EMBL" id="CP072748">
    <property type="protein sequence ID" value="QTX11581.1"/>
    <property type="molecule type" value="Genomic_DNA"/>
</dbReference>